<organism evidence="3 4">
    <name type="scientific">Undibacterium seohonense</name>
    <dbReference type="NCBI Taxonomy" id="1344950"/>
    <lineage>
        <taxon>Bacteria</taxon>
        <taxon>Pseudomonadati</taxon>
        <taxon>Pseudomonadota</taxon>
        <taxon>Betaproteobacteria</taxon>
        <taxon>Burkholderiales</taxon>
        <taxon>Oxalobacteraceae</taxon>
        <taxon>Undibacterium</taxon>
    </lineage>
</organism>
<feature type="chain" id="PRO_5047012700" evidence="1">
    <location>
        <begin position="25"/>
        <end position="368"/>
    </location>
</feature>
<feature type="signal peptide" evidence="1">
    <location>
        <begin position="1"/>
        <end position="24"/>
    </location>
</feature>
<comment type="caution">
    <text evidence="3">The sequence shown here is derived from an EMBL/GenBank/DDBJ whole genome shotgun (WGS) entry which is preliminary data.</text>
</comment>
<accession>A0ABR6X363</accession>
<proteinExistence type="predicted"/>
<reference evidence="3 4" key="1">
    <citation type="submission" date="2020-08" db="EMBL/GenBank/DDBJ databases">
        <title>Novel species isolated from subtropical streams in China.</title>
        <authorList>
            <person name="Lu H."/>
        </authorList>
    </citation>
    <scope>NUCLEOTIDE SEQUENCE [LARGE SCALE GENOMIC DNA]</scope>
    <source>
        <strain evidence="3 4">KACC 16656</strain>
    </source>
</reference>
<evidence type="ECO:0000313" key="4">
    <source>
        <dbReference type="Proteomes" id="UP000648257"/>
    </source>
</evidence>
<evidence type="ECO:0000313" key="3">
    <source>
        <dbReference type="EMBL" id="MBC3807285.1"/>
    </source>
</evidence>
<dbReference type="InterPro" id="IPR025997">
    <property type="entry name" value="SBP_2_dom"/>
</dbReference>
<evidence type="ECO:0000259" key="2">
    <source>
        <dbReference type="Pfam" id="PF13407"/>
    </source>
</evidence>
<gene>
    <name evidence="3" type="ORF">H8K52_08000</name>
</gene>
<protein>
    <submittedName>
        <fullName evidence="3">Substrate-binding domain-containing protein</fullName>
    </submittedName>
</protein>
<dbReference type="RefSeq" id="WP_186922371.1">
    <property type="nucleotide sequence ID" value="NZ_JACOFW010000006.1"/>
</dbReference>
<dbReference type="Proteomes" id="UP000648257">
    <property type="component" value="Unassembled WGS sequence"/>
</dbReference>
<dbReference type="Pfam" id="PF13407">
    <property type="entry name" value="Peripla_BP_4"/>
    <property type="match status" value="1"/>
</dbReference>
<sequence length="368" mass="39434">MTTFHSKSLLIMLFVSCFISGAQAQQNSMQFTSAANAKVAKASALKSKWEGPTAGPQLQKDKKIIFIAHDMSDAGTYGVFNGMKEAAAGTGWQILPLDCRGQCNQGAGVVKQALDMKPQGIVLAGVDAASQSKGLTAASEAKVPVVGWHASFKAGAVPGLFTNITTDPKEAAQIAALFGATEASNKAGIVVFTDTSTPFLATKSGAIVEALRQCEACRILSTEDLPLAESRKKFPSVIEGLVKRHGSKWTHVIAVNDIYFDMLDRPEVEKVVAANKLRGISAGDGSPTAYKRIRKSDVQIGSVPEPLFLHGWQLVDELNRAMSKVEPSGYNAPLHLVTLQNITYDGGPKDVFDPSNDFRAKYLSYWGK</sequence>
<keyword evidence="1" id="KW-0732">Signal</keyword>
<dbReference type="EMBL" id="JACOFW010000006">
    <property type="protein sequence ID" value="MBC3807285.1"/>
    <property type="molecule type" value="Genomic_DNA"/>
</dbReference>
<evidence type="ECO:0000256" key="1">
    <source>
        <dbReference type="SAM" id="SignalP"/>
    </source>
</evidence>
<keyword evidence="4" id="KW-1185">Reference proteome</keyword>
<dbReference type="InterPro" id="IPR028082">
    <property type="entry name" value="Peripla_BP_I"/>
</dbReference>
<dbReference type="Gene3D" id="3.40.50.2300">
    <property type="match status" value="1"/>
</dbReference>
<name>A0ABR6X363_9BURK</name>
<feature type="domain" description="Periplasmic binding protein" evidence="2">
    <location>
        <begin position="66"/>
        <end position="302"/>
    </location>
</feature>
<dbReference type="SUPFAM" id="SSF53822">
    <property type="entry name" value="Periplasmic binding protein-like I"/>
    <property type="match status" value="1"/>
</dbReference>